<proteinExistence type="predicted"/>
<dbReference type="EMBL" id="LT981265">
    <property type="protein sequence ID" value="SPC34699.1"/>
    <property type="molecule type" value="Genomic_DNA"/>
</dbReference>
<organism evidence="2 3">
    <name type="scientific">Candidatus Nitrosocaldus cavascurensis</name>
    <dbReference type="NCBI Taxonomy" id="2058097"/>
    <lineage>
        <taxon>Archaea</taxon>
        <taxon>Nitrososphaerota</taxon>
        <taxon>Nitrososphaeria</taxon>
        <taxon>Candidatus Nitrosocaldales</taxon>
        <taxon>Candidatus Nitrosocaldaceae</taxon>
        <taxon>Candidatus Nitrosocaldus</taxon>
    </lineage>
</organism>
<dbReference type="Gene3D" id="1.10.10.10">
    <property type="entry name" value="Winged helix-like DNA-binding domain superfamily/Winged helix DNA-binding domain"/>
    <property type="match status" value="1"/>
</dbReference>
<dbReference type="InterPro" id="IPR036390">
    <property type="entry name" value="WH_DNA-bd_sf"/>
</dbReference>
<evidence type="ECO:0000259" key="1">
    <source>
        <dbReference type="PROSITE" id="PS50987"/>
    </source>
</evidence>
<dbReference type="SUPFAM" id="SSF46785">
    <property type="entry name" value="Winged helix' DNA-binding domain"/>
    <property type="match status" value="1"/>
</dbReference>
<sequence>MVYIDGLDRLLFVLASKDRLTIMHELSRERLRLTDVAKRLNASVQEASRHLSRLSSMRLVERDGNGYYRITMLGSITMRMLQQFKLVLEDGDYFLTHDISFLPEESINGIGEIAEHEHSSNLADVLNGAEKIIEEAEEYILLISDQIIIKPEFIAKSIIDYNKDVEIRAILGAGSMSSGEYRKIKSIFHDKKVSIRFMNNIRFAMAINERRAGLCFPHINGRIDFTYSFKSSDRTFHRWCKDTFEFYWARCSMKNLQSYTN</sequence>
<dbReference type="Proteomes" id="UP000236248">
    <property type="component" value="Chromosome NCAV"/>
</dbReference>
<dbReference type="InterPro" id="IPR057527">
    <property type="entry name" value="HVO_A0261-like_N"/>
</dbReference>
<name>A0A2K5ASV3_9ARCH</name>
<evidence type="ECO:0000313" key="2">
    <source>
        <dbReference type="EMBL" id="SPC34699.1"/>
    </source>
</evidence>
<feature type="domain" description="HTH arsR-type" evidence="1">
    <location>
        <begin position="1"/>
        <end position="93"/>
    </location>
</feature>
<dbReference type="GeneID" id="41595525"/>
<reference evidence="3" key="1">
    <citation type="submission" date="2018-01" db="EMBL/GenBank/DDBJ databases">
        <authorList>
            <person name="Kerou L M."/>
        </authorList>
    </citation>
    <scope>NUCLEOTIDE SEQUENCE [LARGE SCALE GENOMIC DNA]</scope>
    <source>
        <strain evidence="3">SCU2</strain>
    </source>
</reference>
<dbReference type="Pfam" id="PF25213">
    <property type="entry name" value="HVO_A0261_N"/>
    <property type="match status" value="1"/>
</dbReference>
<protein>
    <submittedName>
        <fullName evidence="2">Putative transcriptional regulator</fullName>
    </submittedName>
</protein>
<dbReference type="InterPro" id="IPR011991">
    <property type="entry name" value="ArsR-like_HTH"/>
</dbReference>
<gene>
    <name evidence="2" type="ORF">NCAV_1534</name>
</gene>
<dbReference type="RefSeq" id="WP_103286691.1">
    <property type="nucleotide sequence ID" value="NZ_LT981265.1"/>
</dbReference>
<accession>A0A2K5ASV3</accession>
<dbReference type="KEGG" id="ncv:NCAV_1534"/>
<keyword evidence="3" id="KW-1185">Reference proteome</keyword>
<dbReference type="GO" id="GO:0003700">
    <property type="term" value="F:DNA-binding transcription factor activity"/>
    <property type="evidence" value="ECO:0007669"/>
    <property type="project" value="InterPro"/>
</dbReference>
<dbReference type="InterPro" id="IPR036388">
    <property type="entry name" value="WH-like_DNA-bd_sf"/>
</dbReference>
<dbReference type="CDD" id="cd00090">
    <property type="entry name" value="HTH_ARSR"/>
    <property type="match status" value="1"/>
</dbReference>
<evidence type="ECO:0000313" key="3">
    <source>
        <dbReference type="Proteomes" id="UP000236248"/>
    </source>
</evidence>
<dbReference type="PROSITE" id="PS50987">
    <property type="entry name" value="HTH_ARSR_2"/>
    <property type="match status" value="1"/>
</dbReference>
<dbReference type="InterPro" id="IPR001845">
    <property type="entry name" value="HTH_ArsR_DNA-bd_dom"/>
</dbReference>
<dbReference type="AlphaFoldDB" id="A0A2K5ASV3"/>